<proteinExistence type="inferred from homology"/>
<evidence type="ECO:0000313" key="4">
    <source>
        <dbReference type="EMBL" id="GAI88257.1"/>
    </source>
</evidence>
<dbReference type="AlphaFoldDB" id="X1S5D6"/>
<keyword evidence="2" id="KW-0813">Transport</keyword>
<protein>
    <recommendedName>
        <fullName evidence="5">V-type ATP synthase subunit F</fullName>
    </recommendedName>
</protein>
<dbReference type="SUPFAM" id="SSF159468">
    <property type="entry name" value="AtpF-like"/>
    <property type="match status" value="1"/>
</dbReference>
<evidence type="ECO:0008006" key="5">
    <source>
        <dbReference type="Google" id="ProtNLM"/>
    </source>
</evidence>
<sequence>MISIKHLTIAVIGDEDLVNGLRLAGVSRYHVIKDNHDTAEEVRQALTELIGEPEIGIIAIQEDYTKYVEDLMTQVQEGKSLTPVIIEVPSKYGTTHEDVTQYYKAYIRKFIGFDVEI</sequence>
<gene>
    <name evidence="4" type="ORF">S12H4_37732</name>
</gene>
<evidence type="ECO:0000256" key="3">
    <source>
        <dbReference type="ARBA" id="ARBA00023065"/>
    </source>
</evidence>
<dbReference type="Pfam" id="PF01990">
    <property type="entry name" value="ATP-synt_F"/>
    <property type="match status" value="1"/>
</dbReference>
<dbReference type="InterPro" id="IPR022944">
    <property type="entry name" value="ATPase_V1-cplx_fsu_bac/arc"/>
</dbReference>
<dbReference type="InterPro" id="IPR036906">
    <property type="entry name" value="ATPase_V1_fsu_sf"/>
</dbReference>
<organism evidence="4">
    <name type="scientific">marine sediment metagenome</name>
    <dbReference type="NCBI Taxonomy" id="412755"/>
    <lineage>
        <taxon>unclassified sequences</taxon>
        <taxon>metagenomes</taxon>
        <taxon>ecological metagenomes</taxon>
    </lineage>
</organism>
<reference evidence="4" key="1">
    <citation type="journal article" date="2014" name="Front. Microbiol.">
        <title>High frequency of phylogenetically diverse reductive dehalogenase-homologous genes in deep subseafloor sedimentary metagenomes.</title>
        <authorList>
            <person name="Kawai M."/>
            <person name="Futagami T."/>
            <person name="Toyoda A."/>
            <person name="Takaki Y."/>
            <person name="Nishi S."/>
            <person name="Hori S."/>
            <person name="Arai W."/>
            <person name="Tsubouchi T."/>
            <person name="Morono Y."/>
            <person name="Uchiyama I."/>
            <person name="Ito T."/>
            <person name="Fujiyama A."/>
            <person name="Inagaki F."/>
            <person name="Takami H."/>
        </authorList>
    </citation>
    <scope>NUCLEOTIDE SEQUENCE</scope>
    <source>
        <strain evidence="4">Expedition CK06-06</strain>
    </source>
</reference>
<dbReference type="InterPro" id="IPR008218">
    <property type="entry name" value="ATPase_V1-cplx_f_g_su"/>
</dbReference>
<dbReference type="HAMAP" id="MF_00312">
    <property type="entry name" value="ATP_synth_F_arch"/>
    <property type="match status" value="1"/>
</dbReference>
<dbReference type="Gene3D" id="3.40.50.10580">
    <property type="entry name" value="ATPase, V1 complex, subunit F"/>
    <property type="match status" value="1"/>
</dbReference>
<evidence type="ECO:0000256" key="2">
    <source>
        <dbReference type="ARBA" id="ARBA00022448"/>
    </source>
</evidence>
<comment type="similarity">
    <text evidence="1">Belongs to the V-ATPase F subunit family.</text>
</comment>
<comment type="caution">
    <text evidence="4">The sequence shown here is derived from an EMBL/GenBank/DDBJ whole genome shotgun (WGS) entry which is preliminary data.</text>
</comment>
<dbReference type="GO" id="GO:0046961">
    <property type="term" value="F:proton-transporting ATPase activity, rotational mechanism"/>
    <property type="evidence" value="ECO:0007669"/>
    <property type="project" value="InterPro"/>
</dbReference>
<name>X1S5D6_9ZZZZ</name>
<accession>X1S5D6</accession>
<keyword evidence="3" id="KW-0406">Ion transport</keyword>
<evidence type="ECO:0000256" key="1">
    <source>
        <dbReference type="ARBA" id="ARBA00010148"/>
    </source>
</evidence>
<dbReference type="EMBL" id="BARW01022645">
    <property type="protein sequence ID" value="GAI88257.1"/>
    <property type="molecule type" value="Genomic_DNA"/>
</dbReference>